<evidence type="ECO:0000313" key="2">
    <source>
        <dbReference type="EMBL" id="GGQ17928.1"/>
    </source>
</evidence>
<feature type="region of interest" description="Disordered" evidence="1">
    <location>
        <begin position="1"/>
        <end position="100"/>
    </location>
</feature>
<name>A0ABQ2R7M0_9ACTN</name>
<proteinExistence type="predicted"/>
<sequence>MRAAAPAVTAARRRNAAGNDMGFSTSGFGTFGEGAEPRDGTTPRTDQGVRRPAAVTPRTDAGVAVAARRGTVPARRDGFRGAGKARERGVRRRGVEGRAG</sequence>
<organism evidence="2 3">
    <name type="scientific">Streptosporangium pseudovulgare</name>
    <dbReference type="NCBI Taxonomy" id="35765"/>
    <lineage>
        <taxon>Bacteria</taxon>
        <taxon>Bacillati</taxon>
        <taxon>Actinomycetota</taxon>
        <taxon>Actinomycetes</taxon>
        <taxon>Streptosporangiales</taxon>
        <taxon>Streptosporangiaceae</taxon>
        <taxon>Streptosporangium</taxon>
    </lineage>
</organism>
<keyword evidence="3" id="KW-1185">Reference proteome</keyword>
<feature type="compositionally biased region" description="Low complexity" evidence="1">
    <location>
        <begin position="58"/>
        <end position="73"/>
    </location>
</feature>
<evidence type="ECO:0000313" key="3">
    <source>
        <dbReference type="Proteomes" id="UP000611554"/>
    </source>
</evidence>
<accession>A0ABQ2R7M0</accession>
<dbReference type="EMBL" id="BMQJ01000015">
    <property type="protein sequence ID" value="GGQ17928.1"/>
    <property type="molecule type" value="Genomic_DNA"/>
</dbReference>
<dbReference type="Proteomes" id="UP000611554">
    <property type="component" value="Unassembled WGS sequence"/>
</dbReference>
<reference evidence="3" key="1">
    <citation type="journal article" date="2019" name="Int. J. Syst. Evol. Microbiol.">
        <title>The Global Catalogue of Microorganisms (GCM) 10K type strain sequencing project: providing services to taxonomists for standard genome sequencing and annotation.</title>
        <authorList>
            <consortium name="The Broad Institute Genomics Platform"/>
            <consortium name="The Broad Institute Genome Sequencing Center for Infectious Disease"/>
            <person name="Wu L."/>
            <person name="Ma J."/>
        </authorList>
    </citation>
    <scope>NUCLEOTIDE SEQUENCE [LARGE SCALE GENOMIC DNA]</scope>
    <source>
        <strain evidence="3">JCM 3115</strain>
    </source>
</reference>
<evidence type="ECO:0000256" key="1">
    <source>
        <dbReference type="SAM" id="MobiDB-lite"/>
    </source>
</evidence>
<feature type="compositionally biased region" description="Low complexity" evidence="1">
    <location>
        <begin position="1"/>
        <end position="10"/>
    </location>
</feature>
<gene>
    <name evidence="2" type="ORF">GCM10010140_55380</name>
</gene>
<comment type="caution">
    <text evidence="2">The sequence shown here is derived from an EMBL/GenBank/DDBJ whole genome shotgun (WGS) entry which is preliminary data.</text>
</comment>
<protein>
    <submittedName>
        <fullName evidence="2">Uncharacterized protein</fullName>
    </submittedName>
</protein>
<feature type="compositionally biased region" description="Basic and acidic residues" evidence="1">
    <location>
        <begin position="74"/>
        <end position="100"/>
    </location>
</feature>